<organism evidence="1 2">
    <name type="scientific">Amanita thiersii Skay4041</name>
    <dbReference type="NCBI Taxonomy" id="703135"/>
    <lineage>
        <taxon>Eukaryota</taxon>
        <taxon>Fungi</taxon>
        <taxon>Dikarya</taxon>
        <taxon>Basidiomycota</taxon>
        <taxon>Agaricomycotina</taxon>
        <taxon>Agaricomycetes</taxon>
        <taxon>Agaricomycetidae</taxon>
        <taxon>Agaricales</taxon>
        <taxon>Pluteineae</taxon>
        <taxon>Amanitaceae</taxon>
        <taxon>Amanita</taxon>
    </lineage>
</organism>
<evidence type="ECO:0000313" key="2">
    <source>
        <dbReference type="Proteomes" id="UP000242287"/>
    </source>
</evidence>
<sequence length="218" mass="23872">MQLTLGNLFLATLSAFATGIYGISIRHPNYGTLASAAALNSGITAATFFGLREYAISPLLASTLPWLQYVRRRHELAVDPSSLTPAPLSWSEKRTQKLLDSGLSGAATGAILRGWKSGPAAMLPGAITTSTICILLQYAFNEAGIARLKYLAEQQCTPDESASLMERAMGSFGLRRISDEEYLETMIKQRAAHLKRIQVLERDVIDRRDVDRDTPLTK</sequence>
<dbReference type="Proteomes" id="UP000242287">
    <property type="component" value="Unassembled WGS sequence"/>
</dbReference>
<dbReference type="OrthoDB" id="3366659at2759"/>
<dbReference type="EMBL" id="KZ301985">
    <property type="protein sequence ID" value="PFH51730.1"/>
    <property type="molecule type" value="Genomic_DNA"/>
</dbReference>
<protein>
    <submittedName>
        <fullName evidence="1">Uncharacterized protein</fullName>
    </submittedName>
</protein>
<name>A0A2A9NVI5_9AGAR</name>
<dbReference type="PANTHER" id="PTHR41390:SF1">
    <property type="entry name" value="NADH-UBIQUINONE OXIDOREDUCTASE 213 KDA SUBUNIT"/>
    <property type="match status" value="1"/>
</dbReference>
<keyword evidence="2" id="KW-1185">Reference proteome</keyword>
<dbReference type="STRING" id="703135.A0A2A9NVI5"/>
<proteinExistence type="predicted"/>
<accession>A0A2A9NVI5</accession>
<gene>
    <name evidence="1" type="ORF">AMATHDRAFT_46899</name>
</gene>
<dbReference type="PANTHER" id="PTHR41390">
    <property type="entry name" value="CHROMOSOME 7, WHOLE GENOME SHOTGUN SEQUENCE"/>
    <property type="match status" value="1"/>
</dbReference>
<reference evidence="1 2" key="1">
    <citation type="submission" date="2014-02" db="EMBL/GenBank/DDBJ databases">
        <title>Transposable element dynamics among asymbiotic and ectomycorrhizal Amanita fungi.</title>
        <authorList>
            <consortium name="DOE Joint Genome Institute"/>
            <person name="Hess J."/>
            <person name="Skrede I."/>
            <person name="Wolfe B."/>
            <person name="LaButti K."/>
            <person name="Ohm R.A."/>
            <person name="Grigoriev I.V."/>
            <person name="Pringle A."/>
        </authorList>
    </citation>
    <scope>NUCLEOTIDE SEQUENCE [LARGE SCALE GENOMIC DNA]</scope>
    <source>
        <strain evidence="1 2">SKay4041</strain>
    </source>
</reference>
<dbReference type="AlphaFoldDB" id="A0A2A9NVI5"/>
<evidence type="ECO:0000313" key="1">
    <source>
        <dbReference type="EMBL" id="PFH51730.1"/>
    </source>
</evidence>